<organism evidence="2 3">
    <name type="scientific">Marine Group I thaumarchaeote SCGC AAA799-P11</name>
    <dbReference type="NCBI Taxonomy" id="1502295"/>
    <lineage>
        <taxon>Archaea</taxon>
        <taxon>Nitrososphaerota</taxon>
        <taxon>Marine Group I</taxon>
    </lineage>
</organism>
<dbReference type="SUPFAM" id="SSF101898">
    <property type="entry name" value="NHL repeat"/>
    <property type="match status" value="1"/>
</dbReference>
<dbReference type="PANTHER" id="PTHR40274:SF3">
    <property type="entry name" value="VIRGINIAMYCIN B LYASE"/>
    <property type="match status" value="1"/>
</dbReference>
<keyword evidence="1" id="KW-0472">Membrane</keyword>
<dbReference type="PATRIC" id="fig|1502295.3.peg.61"/>
<proteinExistence type="predicted"/>
<dbReference type="EMBL" id="JOSZ01000001">
    <property type="protein sequence ID" value="KFM20316.1"/>
    <property type="molecule type" value="Genomic_DNA"/>
</dbReference>
<dbReference type="Pfam" id="PF24684">
    <property type="entry name" value="Vgb_lyase"/>
    <property type="match status" value="1"/>
</dbReference>
<evidence type="ECO:0000313" key="2">
    <source>
        <dbReference type="EMBL" id="KFM20316.1"/>
    </source>
</evidence>
<dbReference type="GO" id="GO:0016829">
    <property type="term" value="F:lyase activity"/>
    <property type="evidence" value="ECO:0007669"/>
    <property type="project" value="UniProtKB-KW"/>
</dbReference>
<dbReference type="InterPro" id="IPR015943">
    <property type="entry name" value="WD40/YVTN_repeat-like_dom_sf"/>
</dbReference>
<dbReference type="Proteomes" id="UP000029387">
    <property type="component" value="Unassembled WGS sequence"/>
</dbReference>
<keyword evidence="1" id="KW-0812">Transmembrane</keyword>
<dbReference type="InterPro" id="IPR051344">
    <property type="entry name" value="Vgb"/>
</dbReference>
<evidence type="ECO:0000256" key="1">
    <source>
        <dbReference type="SAM" id="Phobius"/>
    </source>
</evidence>
<name>A0A087S3L2_9ARCH</name>
<keyword evidence="2" id="KW-0456">Lyase</keyword>
<protein>
    <submittedName>
        <fullName evidence="2">Virginiamycin B lyase protein</fullName>
    </submittedName>
</protein>
<keyword evidence="1" id="KW-1133">Transmembrane helix</keyword>
<gene>
    <name evidence="2" type="ORF">AAA799P11_00063</name>
</gene>
<dbReference type="AlphaFoldDB" id="A0A087S3L2"/>
<dbReference type="PANTHER" id="PTHR40274">
    <property type="entry name" value="VIRGINIAMYCIN B LYASE"/>
    <property type="match status" value="1"/>
</dbReference>
<comment type="caution">
    <text evidence="2">The sequence shown here is derived from an EMBL/GenBank/DDBJ whole genome shotgun (WGS) entry which is preliminary data.</text>
</comment>
<dbReference type="Gene3D" id="2.130.10.10">
    <property type="entry name" value="YVTN repeat-like/Quinoprotein amine dehydrogenase"/>
    <property type="match status" value="1"/>
</dbReference>
<reference evidence="2 3" key="1">
    <citation type="submission" date="2014-06" db="EMBL/GenBank/DDBJ databases">
        <authorList>
            <person name="Ngugi D.K."/>
            <person name="Blom J."/>
            <person name="Alam I."/>
            <person name="Rashid M."/>
            <person name="Baalawi W."/>
            <person name="Zhang G."/>
            <person name="Hikmawan T."/>
            <person name="Guan Y."/>
            <person name="Antunes A."/>
            <person name="Siam R."/>
            <person name="El-Dorry H."/>
            <person name="Bajic V."/>
            <person name="Stingl U."/>
        </authorList>
    </citation>
    <scope>NUCLEOTIDE SEQUENCE [LARGE SCALE GENOMIC DNA]</scope>
    <source>
        <strain evidence="2">SCGC AAA799-P11</strain>
    </source>
</reference>
<feature type="transmembrane region" description="Helical" evidence="1">
    <location>
        <begin position="9"/>
        <end position="29"/>
    </location>
</feature>
<keyword evidence="3" id="KW-1185">Reference proteome</keyword>
<accession>A0A087S3L2</accession>
<evidence type="ECO:0000313" key="3">
    <source>
        <dbReference type="Proteomes" id="UP000029387"/>
    </source>
</evidence>
<sequence length="518" mass="58604">MISRIVKIPIYFAVGIMFLIAVAVFFVIFDETSEDTVSKTTEIDEIIELTGTPADNYEPHERDQHCGGSDTKSNRYIQEFEIPTPCTQPLSIITDSEGKIWFTQSNTGNIAMFDPVSEEFTEYQNEKWTSKSTTMMWGIHYTQDDEVWFTDETSGSLWKFSIPEKTYSKFEFPTKIKKPFPQKIGFYNDNFVINDFSGNQVVILNHEKLDETTSTYSSITVPDGLFTSQAAIDNDGNIWFVMWKYQKEAILVKTNYDTQETEQFSLPTSINAPNGVSIGPLGNVWIADTAGNSFYKFNPESNKVIEYVTFDSPIWTYGNSTGLIKTPITRPYWTDFDSKGNLWFNEQNANRLSVFDPKIESLIEYDIPSKNPGWADCDGISDCGISQNFGFTIQNEKVWFTEWVENNIGVLDTSIPLPIMISVDEDEIKIEQGGQKEIFVTVTPGTNQKSEVILSGNSNSDFITIKTESETVIISDEPLKIPIMVIAGKDAHKGYYKILIGTQFRDVAISSYATIKVV</sequence>